<dbReference type="SUPFAM" id="SSF53300">
    <property type="entry name" value="vWA-like"/>
    <property type="match status" value="1"/>
</dbReference>
<dbReference type="Gene3D" id="3.40.50.410">
    <property type="entry name" value="von Willebrand factor, type A domain"/>
    <property type="match status" value="1"/>
</dbReference>
<evidence type="ECO:0000259" key="3">
    <source>
        <dbReference type="PROSITE" id="PS50234"/>
    </source>
</evidence>
<accession>A0A2S6GF77</accession>
<evidence type="ECO:0000313" key="5">
    <source>
        <dbReference type="Proteomes" id="UP000239203"/>
    </source>
</evidence>
<keyword evidence="2" id="KW-0812">Transmembrane</keyword>
<keyword evidence="2" id="KW-0472">Membrane</keyword>
<feature type="compositionally biased region" description="Low complexity" evidence="1">
    <location>
        <begin position="725"/>
        <end position="746"/>
    </location>
</feature>
<dbReference type="EMBL" id="PTIX01000024">
    <property type="protein sequence ID" value="PPK63776.1"/>
    <property type="molecule type" value="Genomic_DNA"/>
</dbReference>
<evidence type="ECO:0000313" key="4">
    <source>
        <dbReference type="EMBL" id="PPK63776.1"/>
    </source>
</evidence>
<feature type="region of interest" description="Disordered" evidence="1">
    <location>
        <begin position="715"/>
        <end position="787"/>
    </location>
</feature>
<dbReference type="Pfam" id="PF13519">
    <property type="entry name" value="VWA_2"/>
    <property type="match status" value="1"/>
</dbReference>
<reference evidence="4 5" key="1">
    <citation type="submission" date="2018-02" db="EMBL/GenBank/DDBJ databases">
        <title>Genomic Encyclopedia of Archaeal and Bacterial Type Strains, Phase II (KMG-II): from individual species to whole genera.</title>
        <authorList>
            <person name="Goeker M."/>
        </authorList>
    </citation>
    <scope>NUCLEOTIDE SEQUENCE [LARGE SCALE GENOMIC DNA]</scope>
    <source>
        <strain evidence="4 5">YU 961-1</strain>
    </source>
</reference>
<feature type="compositionally biased region" description="Pro residues" evidence="1">
    <location>
        <begin position="761"/>
        <end position="771"/>
    </location>
</feature>
<dbReference type="AlphaFoldDB" id="A0A2S6GF77"/>
<dbReference type="InterPro" id="IPR036465">
    <property type="entry name" value="vWFA_dom_sf"/>
</dbReference>
<gene>
    <name evidence="4" type="ORF">CLV40_12416</name>
</gene>
<feature type="transmembrane region" description="Helical" evidence="2">
    <location>
        <begin position="569"/>
        <end position="588"/>
    </location>
</feature>
<dbReference type="CDD" id="cd00198">
    <property type="entry name" value="vWFA"/>
    <property type="match status" value="1"/>
</dbReference>
<keyword evidence="2" id="KW-1133">Transmembrane helix</keyword>
<dbReference type="SMART" id="SM00327">
    <property type="entry name" value="VWA"/>
    <property type="match status" value="1"/>
</dbReference>
<name>A0A2S6GF77_9PSEU</name>
<evidence type="ECO:0000256" key="1">
    <source>
        <dbReference type="SAM" id="MobiDB-lite"/>
    </source>
</evidence>
<keyword evidence="5" id="KW-1185">Reference proteome</keyword>
<sequence>MLVATAVPLVSAAGTAAQEPPATVPDLRVIVLVDESGSIGDADLVAEQEAARTIAASALSPGSVVSVVGFGSSEKPGQSAVDVVCPPTKVDSGQNRDLLAKCVSGLRKRADSEGDGTDHVAALQQALDFVRADGPEKKVVFLLTDGKLDVSSSPSWGNTPERRNRAAADKVGDVLSELDRAGAQVWPLGFGSVDLGALAGFAKGKSCAPAVPDPREQVVSGPEAIQSAIKQAFSSATCGKYNTSERGDVPKGGSLDLTVDIPAVASDASIIVSKRDARVQVEYWAPGAGKPAPQEGAANFVFSGQSTETESVQITDPKPGRWTIRLSSAEVDARDVVAAVFFQAAVKAYLTVTPTQPTAGQTVEATMQVRAREAAINDPEVLRGLAFVVTLTGHGFQPAQIALSDPDGDGAFTGKLDVPAGADGELTYTGQVSGVGVGGDTRTLSTRVRAEAAPVQAQILYDDNRATVVPGGSVTGSVSVANNSGKVAQLRLEVVDVTAGTTLTVDPAQVRADPGAGRTAFTLRFGADSPLGGAGAKLRLVDTADGTVVTERLFSAEITPEPSAFEEFFWIWILLAALALAGLVWVLLRLRARAEANRVTGLRAQLHKNDFLAAELPAPDGAGRDFGFIVHDDFTGPQLQPAGPDEANAYWVRRVGDRLELRGPTLPPAVIPAGVPRHITQDTAIVILDDRAAAVIAAPPADPFGSPATASFGAPAGFTGPPADPFAQTATVAAPTAQYPTAPSTTNPDPFGDPFGTPSYPSGPGPQPGPAAAPERGPQIDPYNPFA</sequence>
<organism evidence="4 5">
    <name type="scientific">Actinokineospora auranticolor</name>
    <dbReference type="NCBI Taxonomy" id="155976"/>
    <lineage>
        <taxon>Bacteria</taxon>
        <taxon>Bacillati</taxon>
        <taxon>Actinomycetota</taxon>
        <taxon>Actinomycetes</taxon>
        <taxon>Pseudonocardiales</taxon>
        <taxon>Pseudonocardiaceae</taxon>
        <taxon>Actinokineospora</taxon>
    </lineage>
</organism>
<comment type="caution">
    <text evidence="4">The sequence shown here is derived from an EMBL/GenBank/DDBJ whole genome shotgun (WGS) entry which is preliminary data.</text>
</comment>
<dbReference type="PROSITE" id="PS50234">
    <property type="entry name" value="VWFA"/>
    <property type="match status" value="1"/>
</dbReference>
<feature type="domain" description="VWFA" evidence="3">
    <location>
        <begin position="28"/>
        <end position="192"/>
    </location>
</feature>
<dbReference type="Proteomes" id="UP000239203">
    <property type="component" value="Unassembled WGS sequence"/>
</dbReference>
<protein>
    <submittedName>
        <fullName evidence="4">von Willebrand factor type A domain-containing protein</fullName>
    </submittedName>
</protein>
<evidence type="ECO:0000256" key="2">
    <source>
        <dbReference type="SAM" id="Phobius"/>
    </source>
</evidence>
<dbReference type="InterPro" id="IPR002035">
    <property type="entry name" value="VWF_A"/>
</dbReference>
<proteinExistence type="predicted"/>